<gene>
    <name evidence="8" type="ORF">GSI_00120</name>
</gene>
<reference evidence="8 9" key="1">
    <citation type="journal article" date="2015" name="Sci. Rep.">
        <title>Chromosome-level genome map provides insights into diverse defense mechanisms in the medicinal fungus Ganoderma sinense.</title>
        <authorList>
            <person name="Zhu Y."/>
            <person name="Xu J."/>
            <person name="Sun C."/>
            <person name="Zhou S."/>
            <person name="Xu H."/>
            <person name="Nelson D.R."/>
            <person name="Qian J."/>
            <person name="Song J."/>
            <person name="Luo H."/>
            <person name="Xiang L."/>
            <person name="Li Y."/>
            <person name="Xu Z."/>
            <person name="Ji A."/>
            <person name="Wang L."/>
            <person name="Lu S."/>
            <person name="Hayward A."/>
            <person name="Sun W."/>
            <person name="Li X."/>
            <person name="Schwartz D.C."/>
            <person name="Wang Y."/>
            <person name="Chen S."/>
        </authorList>
    </citation>
    <scope>NUCLEOTIDE SEQUENCE [LARGE SCALE GENOMIC DNA]</scope>
    <source>
        <strain evidence="8 9">ZZ0214-1</strain>
    </source>
</reference>
<evidence type="ECO:0000259" key="7">
    <source>
        <dbReference type="Pfam" id="PF00291"/>
    </source>
</evidence>
<dbReference type="AlphaFoldDB" id="A0A2G8SRR4"/>
<keyword evidence="4" id="KW-0663">Pyridoxal phosphate</keyword>
<dbReference type="EC" id="4.3.1.17" evidence="3"/>
<evidence type="ECO:0000256" key="5">
    <source>
        <dbReference type="ARBA" id="ARBA00023239"/>
    </source>
</evidence>
<keyword evidence="9" id="KW-1185">Reference proteome</keyword>
<dbReference type="InterPro" id="IPR036052">
    <property type="entry name" value="TrpB-like_PALP_sf"/>
</dbReference>
<evidence type="ECO:0000256" key="6">
    <source>
        <dbReference type="ARBA" id="ARBA00049406"/>
    </source>
</evidence>
<dbReference type="GO" id="GO:0006565">
    <property type="term" value="P:L-serine catabolic process"/>
    <property type="evidence" value="ECO:0007669"/>
    <property type="project" value="TreeGrafter"/>
</dbReference>
<evidence type="ECO:0000256" key="1">
    <source>
        <dbReference type="ARBA" id="ARBA00001933"/>
    </source>
</evidence>
<name>A0A2G8SRR4_9APHY</name>
<dbReference type="GO" id="GO:0003941">
    <property type="term" value="F:L-serine ammonia-lyase activity"/>
    <property type="evidence" value="ECO:0007669"/>
    <property type="project" value="UniProtKB-EC"/>
</dbReference>
<dbReference type="EMBL" id="AYKW01000001">
    <property type="protein sequence ID" value="PIL36432.1"/>
    <property type="molecule type" value="Genomic_DNA"/>
</dbReference>
<organism evidence="8 9">
    <name type="scientific">Ganoderma sinense ZZ0214-1</name>
    <dbReference type="NCBI Taxonomy" id="1077348"/>
    <lineage>
        <taxon>Eukaryota</taxon>
        <taxon>Fungi</taxon>
        <taxon>Dikarya</taxon>
        <taxon>Basidiomycota</taxon>
        <taxon>Agaricomycotina</taxon>
        <taxon>Agaricomycetes</taxon>
        <taxon>Polyporales</taxon>
        <taxon>Polyporaceae</taxon>
        <taxon>Ganoderma</taxon>
    </lineage>
</organism>
<sequence>MAAYTDSLWQETPLLRSIHISTLLGCDAYLKLENLHPPQSFKYRGISHFAQHALRTHGPDTHLIIASGGNAGLAAACAASVLKLRCTVFLPHGVSRPTIDFLRKEGAEVEIGGDCYLQALQRAEAAVAAEPNAVMVPAYDDPLVWEGHASMVHEIRRQLPEGVKPDAIFCSVGGAGLAGGVMEGCKAVGWDDVPLVTVETHGSNCFYQSLSLNNGPFAGNVESRPVVEGTTVEHCQEHNVNLAHLSKLNSRASSLGASSPSGAIVRKALDRSGGVKSICISDELAMQTTLFFAEDHKILVELACAVTLSPAYNLALFRKLVPPTDKRMTVVFIVCGGFKISLAELEEFKGIVASEVAAAKGWDIAYNGENFVVPM</sequence>
<keyword evidence="5" id="KW-0456">Lyase</keyword>
<comment type="similarity">
    <text evidence="2">Belongs to the serine/threonine dehydratase family.</text>
</comment>
<evidence type="ECO:0000256" key="4">
    <source>
        <dbReference type="ARBA" id="ARBA00022898"/>
    </source>
</evidence>
<evidence type="ECO:0000256" key="2">
    <source>
        <dbReference type="ARBA" id="ARBA00010869"/>
    </source>
</evidence>
<protein>
    <recommendedName>
        <fullName evidence="3">L-serine ammonia-lyase</fullName>
        <ecNumber evidence="3">4.3.1.17</ecNumber>
    </recommendedName>
</protein>
<comment type="catalytic activity">
    <reaction evidence="6">
        <text>L-serine = pyruvate + NH4(+)</text>
        <dbReference type="Rhea" id="RHEA:19169"/>
        <dbReference type="ChEBI" id="CHEBI:15361"/>
        <dbReference type="ChEBI" id="CHEBI:28938"/>
        <dbReference type="ChEBI" id="CHEBI:33384"/>
        <dbReference type="EC" id="4.3.1.17"/>
    </reaction>
</comment>
<evidence type="ECO:0000313" key="8">
    <source>
        <dbReference type="EMBL" id="PIL36432.1"/>
    </source>
</evidence>
<dbReference type="SUPFAM" id="SSF53686">
    <property type="entry name" value="Tryptophan synthase beta subunit-like PLP-dependent enzymes"/>
    <property type="match status" value="1"/>
</dbReference>
<dbReference type="GO" id="GO:0009097">
    <property type="term" value="P:isoleucine biosynthetic process"/>
    <property type="evidence" value="ECO:0007669"/>
    <property type="project" value="TreeGrafter"/>
</dbReference>
<dbReference type="InterPro" id="IPR001926">
    <property type="entry name" value="TrpB-like_PALP"/>
</dbReference>
<accession>A0A2G8SRR4</accession>
<dbReference type="Proteomes" id="UP000230002">
    <property type="component" value="Unassembled WGS sequence"/>
</dbReference>
<comment type="caution">
    <text evidence="8">The sequence shown here is derived from an EMBL/GenBank/DDBJ whole genome shotgun (WGS) entry which is preliminary data.</text>
</comment>
<dbReference type="Pfam" id="PF00291">
    <property type="entry name" value="PALP"/>
    <property type="match status" value="1"/>
</dbReference>
<dbReference type="InterPro" id="IPR050147">
    <property type="entry name" value="Ser/Thr_Dehydratase"/>
</dbReference>
<evidence type="ECO:0000313" key="9">
    <source>
        <dbReference type="Proteomes" id="UP000230002"/>
    </source>
</evidence>
<evidence type="ECO:0000256" key="3">
    <source>
        <dbReference type="ARBA" id="ARBA00012093"/>
    </source>
</evidence>
<dbReference type="GO" id="GO:0004794">
    <property type="term" value="F:threonine deaminase activity"/>
    <property type="evidence" value="ECO:0007669"/>
    <property type="project" value="TreeGrafter"/>
</dbReference>
<dbReference type="OrthoDB" id="7773036at2759"/>
<feature type="domain" description="Tryptophan synthase beta chain-like PALP" evidence="7">
    <location>
        <begin position="10"/>
        <end position="336"/>
    </location>
</feature>
<dbReference type="PANTHER" id="PTHR48078">
    <property type="entry name" value="THREONINE DEHYDRATASE, MITOCHONDRIAL-RELATED"/>
    <property type="match status" value="1"/>
</dbReference>
<dbReference type="Gene3D" id="3.40.50.1100">
    <property type="match status" value="2"/>
</dbReference>
<dbReference type="GO" id="GO:0006567">
    <property type="term" value="P:L-threonine catabolic process"/>
    <property type="evidence" value="ECO:0007669"/>
    <property type="project" value="TreeGrafter"/>
</dbReference>
<comment type="cofactor">
    <cofactor evidence="1">
        <name>pyridoxal 5'-phosphate</name>
        <dbReference type="ChEBI" id="CHEBI:597326"/>
    </cofactor>
</comment>
<dbReference type="PANTHER" id="PTHR48078:SF2">
    <property type="entry name" value="CATABOLIC L-SERINE_THREONINE DEHYDRATASE"/>
    <property type="match status" value="1"/>
</dbReference>
<dbReference type="STRING" id="1077348.A0A2G8SRR4"/>
<proteinExistence type="inferred from homology"/>